<evidence type="ECO:0000313" key="3">
    <source>
        <dbReference type="Proteomes" id="UP000682877"/>
    </source>
</evidence>
<feature type="region of interest" description="Disordered" evidence="1">
    <location>
        <begin position="347"/>
        <end position="373"/>
    </location>
</feature>
<feature type="compositionally biased region" description="Polar residues" evidence="1">
    <location>
        <begin position="400"/>
        <end position="409"/>
    </location>
</feature>
<reference evidence="2" key="1">
    <citation type="submission" date="2021-01" db="EMBL/GenBank/DDBJ databases">
        <authorList>
            <person name="Bezrukov I."/>
        </authorList>
    </citation>
    <scope>NUCLEOTIDE SEQUENCE</scope>
</reference>
<dbReference type="Proteomes" id="UP000682877">
    <property type="component" value="Chromosome 3"/>
</dbReference>
<gene>
    <name evidence="2" type="ORF">AARE701A_LOCUS8229</name>
</gene>
<accession>A0A8S2A265</accession>
<proteinExistence type="predicted"/>
<dbReference type="InterPro" id="IPR004252">
    <property type="entry name" value="Probable_transposase_24"/>
</dbReference>
<feature type="region of interest" description="Disordered" evidence="1">
    <location>
        <begin position="265"/>
        <end position="286"/>
    </location>
</feature>
<keyword evidence="3" id="KW-1185">Reference proteome</keyword>
<feature type="compositionally biased region" description="Polar residues" evidence="1">
    <location>
        <begin position="77"/>
        <end position="101"/>
    </location>
</feature>
<feature type="region of interest" description="Disordered" evidence="1">
    <location>
        <begin position="395"/>
        <end position="417"/>
    </location>
</feature>
<organism evidence="2 3">
    <name type="scientific">Arabidopsis arenosa</name>
    <name type="common">Sand rock-cress</name>
    <name type="synonym">Cardaminopsis arenosa</name>
    <dbReference type="NCBI Taxonomy" id="38785"/>
    <lineage>
        <taxon>Eukaryota</taxon>
        <taxon>Viridiplantae</taxon>
        <taxon>Streptophyta</taxon>
        <taxon>Embryophyta</taxon>
        <taxon>Tracheophyta</taxon>
        <taxon>Spermatophyta</taxon>
        <taxon>Magnoliopsida</taxon>
        <taxon>eudicotyledons</taxon>
        <taxon>Gunneridae</taxon>
        <taxon>Pentapetalae</taxon>
        <taxon>rosids</taxon>
        <taxon>malvids</taxon>
        <taxon>Brassicales</taxon>
        <taxon>Brassicaceae</taxon>
        <taxon>Camelineae</taxon>
        <taxon>Arabidopsis</taxon>
    </lineage>
</organism>
<feature type="compositionally biased region" description="Polar residues" evidence="1">
    <location>
        <begin position="12"/>
        <end position="36"/>
    </location>
</feature>
<feature type="region of interest" description="Disordered" evidence="1">
    <location>
        <begin position="314"/>
        <end position="333"/>
    </location>
</feature>
<feature type="region of interest" description="Disordered" evidence="1">
    <location>
        <begin position="1"/>
        <end position="103"/>
    </location>
</feature>
<feature type="compositionally biased region" description="Low complexity" evidence="1">
    <location>
        <begin position="61"/>
        <end position="75"/>
    </location>
</feature>
<feature type="compositionally biased region" description="Basic residues" evidence="1">
    <location>
        <begin position="1"/>
        <end position="10"/>
    </location>
</feature>
<dbReference type="Pfam" id="PF03004">
    <property type="entry name" value="Transposase_24"/>
    <property type="match status" value="1"/>
</dbReference>
<protein>
    <submittedName>
        <fullName evidence="2">Uncharacterized protein</fullName>
    </submittedName>
</protein>
<evidence type="ECO:0000256" key="1">
    <source>
        <dbReference type="SAM" id="MobiDB-lite"/>
    </source>
</evidence>
<sequence>MAGRGRRRRNVPNVSQRVVGSTPSLRPNSLPSQYNFTPAVQVPPTQSPQVPPAVLPEEVENNPQPQATPQQEAPTSPIVQDSPAHSQAHPHTTSSQGNNFQDDIPHELSELQADSLWALNALLSVPGRENWTTVLSPLPMEDTTWFTRDKGNALVRKITKVWTNKFDAPFYSFTLVPVDRRERYFLEFAKTHHWDPLIPGTVQYYFEDICQRRMKDMEELLGRAVSHGEVSIKTHTRPDGMYVDQKAEKIATTYQQNVELRLSELEADASPVSDGESRPRELTTEDYTTIFLQSTEMDSRGNPYGIGSLKETLGKRKRYGQSSSSSSSFLDLQEQLKEAQRKIEEQAAYNERRDSEDAARKAEQTRAAAEQKDKLKHLSLLEKYLRQTDPHFLDFMATHSAPQDTTNPLSPLPQNDP</sequence>
<dbReference type="EMBL" id="LR999453">
    <property type="protein sequence ID" value="CAE5974181.1"/>
    <property type="molecule type" value="Genomic_DNA"/>
</dbReference>
<name>A0A8S2A265_ARAAE</name>
<dbReference type="AlphaFoldDB" id="A0A8S2A265"/>
<feature type="compositionally biased region" description="Pro residues" evidence="1">
    <location>
        <begin position="45"/>
        <end position="54"/>
    </location>
</feature>
<evidence type="ECO:0000313" key="2">
    <source>
        <dbReference type="EMBL" id="CAE5974181.1"/>
    </source>
</evidence>